<gene>
    <name evidence="1" type="ORF">DW712_19275</name>
</gene>
<reference evidence="1 2" key="1">
    <citation type="submission" date="2018-08" db="EMBL/GenBank/DDBJ databases">
        <title>A genome reference for cultivated species of the human gut microbiota.</title>
        <authorList>
            <person name="Zou Y."/>
            <person name="Xue W."/>
            <person name="Luo G."/>
        </authorList>
    </citation>
    <scope>NUCLEOTIDE SEQUENCE [LARGE SCALE GENOMIC DNA]</scope>
    <source>
        <strain evidence="1 2">AM27-17</strain>
    </source>
</reference>
<dbReference type="InterPro" id="IPR023296">
    <property type="entry name" value="Glyco_hydro_beta-prop_sf"/>
</dbReference>
<name>A0A414L3N4_9BACE</name>
<organism evidence="1 2">
    <name type="scientific">Bacteroides intestinalis</name>
    <dbReference type="NCBI Taxonomy" id="329854"/>
    <lineage>
        <taxon>Bacteria</taxon>
        <taxon>Pseudomonadati</taxon>
        <taxon>Bacteroidota</taxon>
        <taxon>Bacteroidia</taxon>
        <taxon>Bacteroidales</taxon>
        <taxon>Bacteroidaceae</taxon>
        <taxon>Bacteroides</taxon>
    </lineage>
</organism>
<proteinExistence type="predicted"/>
<dbReference type="Proteomes" id="UP000285650">
    <property type="component" value="Unassembled WGS sequence"/>
</dbReference>
<sequence>MPGIVSGILMTMKYISRPTLFNKNRIMRKKLCLICSILTVSLFSAAQRVVSQAEMTGIYNQIKTPYKYGLVITPEDNNHKIDCPTVFRHQDKWYMTYLIYDGSNLTDGRGYETWIAQSDDLLNWNTLGRILSFRDGFWDMNQRGGFPALPDMEWGGSYTLRPFDGKYWMTYIGGANQGYERDPLRIGLASIPEECLGQSIEWVSLDRPLLSSEDKDTQWFEEITQYKSTIYQDKDEVLGVPFVLFYNAKGRHPHTGLKAERIGIALSKDLKTWKRYPGNPVFSFESENTITGDAHIQKIGNIYVMFYFRAHDPSRKYKAYNTFACSYDLVNWYEWQGDDLVIPGKTYDNKYAHKSYVINHDGIVYHFYCAVNQSDQRGIAVATNKPVGESTVHFPKLKTESH</sequence>
<evidence type="ECO:0000313" key="2">
    <source>
        <dbReference type="Proteomes" id="UP000285650"/>
    </source>
</evidence>
<protein>
    <recommendedName>
        <fullName evidence="3">Glycosylase</fullName>
    </recommendedName>
</protein>
<evidence type="ECO:0000313" key="1">
    <source>
        <dbReference type="EMBL" id="RHE89231.1"/>
    </source>
</evidence>
<comment type="caution">
    <text evidence="1">The sequence shown here is derived from an EMBL/GenBank/DDBJ whole genome shotgun (WGS) entry which is preliminary data.</text>
</comment>
<dbReference type="EMBL" id="QSKV01000015">
    <property type="protein sequence ID" value="RHE89231.1"/>
    <property type="molecule type" value="Genomic_DNA"/>
</dbReference>
<dbReference type="AlphaFoldDB" id="A0A414L3N4"/>
<dbReference type="Gene3D" id="2.115.10.20">
    <property type="entry name" value="Glycosyl hydrolase domain, family 43"/>
    <property type="match status" value="2"/>
</dbReference>
<accession>A0A414L3N4</accession>
<evidence type="ECO:0008006" key="3">
    <source>
        <dbReference type="Google" id="ProtNLM"/>
    </source>
</evidence>
<dbReference type="SUPFAM" id="SSF75005">
    <property type="entry name" value="Arabinanase/levansucrase/invertase"/>
    <property type="match status" value="1"/>
</dbReference>